<proteinExistence type="predicted"/>
<feature type="coiled-coil region" evidence="1">
    <location>
        <begin position="153"/>
        <end position="180"/>
    </location>
</feature>
<organism evidence="4 5">
    <name type="scientific">Hypocrea virens (strain Gv29-8 / FGSC 10586)</name>
    <name type="common">Gliocladium virens</name>
    <name type="synonym">Trichoderma virens</name>
    <dbReference type="NCBI Taxonomy" id="413071"/>
    <lineage>
        <taxon>Eukaryota</taxon>
        <taxon>Fungi</taxon>
        <taxon>Dikarya</taxon>
        <taxon>Ascomycota</taxon>
        <taxon>Pezizomycotina</taxon>
        <taxon>Sordariomycetes</taxon>
        <taxon>Hypocreomycetidae</taxon>
        <taxon>Hypocreales</taxon>
        <taxon>Hypocreaceae</taxon>
        <taxon>Trichoderma</taxon>
    </lineage>
</organism>
<keyword evidence="1" id="KW-0175">Coiled coil</keyword>
<feature type="region of interest" description="Disordered" evidence="2">
    <location>
        <begin position="382"/>
        <end position="423"/>
    </location>
</feature>
<dbReference type="InterPro" id="IPR031348">
    <property type="entry name" value="PigL_N"/>
</dbReference>
<dbReference type="OMA" id="QCMDICS"/>
<accession>G9MF70</accession>
<dbReference type="VEuPathDB" id="FungiDB:TRIVIDRAFT_211341"/>
<reference evidence="4 5" key="1">
    <citation type="journal article" date="2011" name="Genome Biol.">
        <title>Comparative genome sequence analysis underscores mycoparasitism as the ancestral life style of Trichoderma.</title>
        <authorList>
            <person name="Kubicek C.P."/>
            <person name="Herrera-Estrella A."/>
            <person name="Seidl-Seiboth V."/>
            <person name="Martinez D.A."/>
            <person name="Druzhinina I.S."/>
            <person name="Thon M."/>
            <person name="Zeilinger S."/>
            <person name="Casas-Flores S."/>
            <person name="Horwitz B.A."/>
            <person name="Mukherjee P.K."/>
            <person name="Mukherjee M."/>
            <person name="Kredics L."/>
            <person name="Alcaraz L.D."/>
            <person name="Aerts A."/>
            <person name="Antal Z."/>
            <person name="Atanasova L."/>
            <person name="Cervantes-Badillo M.G."/>
            <person name="Challacombe J."/>
            <person name="Chertkov O."/>
            <person name="McCluskey K."/>
            <person name="Coulpier F."/>
            <person name="Deshpande N."/>
            <person name="von Doehren H."/>
            <person name="Ebbole D.J."/>
            <person name="Esquivel-Naranjo E.U."/>
            <person name="Fekete E."/>
            <person name="Flipphi M."/>
            <person name="Glaser F."/>
            <person name="Gomez-Rodriguez E.Y."/>
            <person name="Gruber S."/>
            <person name="Han C."/>
            <person name="Henrissat B."/>
            <person name="Hermosa R."/>
            <person name="Hernandez-Onate M."/>
            <person name="Karaffa L."/>
            <person name="Kosti I."/>
            <person name="Le Crom S."/>
            <person name="Lindquist E."/>
            <person name="Lucas S."/>
            <person name="Luebeck M."/>
            <person name="Luebeck P.S."/>
            <person name="Margeot A."/>
            <person name="Metz B."/>
            <person name="Misra M."/>
            <person name="Nevalainen H."/>
            <person name="Omann M."/>
            <person name="Packer N."/>
            <person name="Perrone G."/>
            <person name="Uresti-Rivera E.E."/>
            <person name="Salamov A."/>
            <person name="Schmoll M."/>
            <person name="Seiboth B."/>
            <person name="Shapiro H."/>
            <person name="Sukno S."/>
            <person name="Tamayo-Ramos J.A."/>
            <person name="Tisch D."/>
            <person name="Wiest A."/>
            <person name="Wilkinson H.H."/>
            <person name="Zhang M."/>
            <person name="Coutinho P.M."/>
            <person name="Kenerley C.M."/>
            <person name="Monte E."/>
            <person name="Baker S.E."/>
            <person name="Grigoriev I.V."/>
        </authorList>
    </citation>
    <scope>NUCLEOTIDE SEQUENCE [LARGE SCALE GENOMIC DNA]</scope>
    <source>
        <strain evidence="5">Gv29-8 / FGSC 10586</strain>
    </source>
</reference>
<dbReference type="AlphaFoldDB" id="G9MF70"/>
<dbReference type="OrthoDB" id="428260at2759"/>
<feature type="domain" description="Azaphilone pigments biosynthesis cluster protein L N-terminal" evidence="3">
    <location>
        <begin position="2"/>
        <end position="211"/>
    </location>
</feature>
<evidence type="ECO:0000313" key="5">
    <source>
        <dbReference type="Proteomes" id="UP000007115"/>
    </source>
</evidence>
<dbReference type="HOGENOM" id="CLU_032923_1_0_1"/>
<dbReference type="EMBL" id="ABDF02000001">
    <property type="protein sequence ID" value="EHK27036.1"/>
    <property type="molecule type" value="Genomic_DNA"/>
</dbReference>
<dbReference type="InParanoid" id="G9MF70"/>
<evidence type="ECO:0000256" key="1">
    <source>
        <dbReference type="SAM" id="Coils"/>
    </source>
</evidence>
<feature type="compositionally biased region" description="Basic and acidic residues" evidence="2">
    <location>
        <begin position="402"/>
        <end position="415"/>
    </location>
</feature>
<evidence type="ECO:0000313" key="4">
    <source>
        <dbReference type="EMBL" id="EHK27036.1"/>
    </source>
</evidence>
<dbReference type="Proteomes" id="UP000007115">
    <property type="component" value="Unassembled WGS sequence"/>
</dbReference>
<sequence length="423" mass="46889">MAEAIGIASGLLALSQFAFQSSVSLYETINSYQSHQQRVRELAEEASALSGVLGSLVDTVKATTDIDLSSLEMPLRQCDKACQTFEQQIKKVSSRSTGARASVRDWARLRYMGEDMDGFRRLLASYKMTIMVALTDANLRRSAITSENIEGYNDLLCSAREDLEDRLERIDERLDTLLGGRSGSESVSDTTELMQIKEEKLSTEKSLAICAQLSMHISQLQVQYATYPAAGTGGGTDKASISEKITNEGLQECQHSLSRMAAKLREHERLLFSRLTEKMKASSSTPEEAADIARLRDEWESTFESMNILSKAGSYFEKETSVIENHATGDAHQVMVTTDEKTLHGTNRGLGWRSRQIGGRMNDETVRQISRDMVTVTIKNVYDNEPPARGGTPTTGPAGREPASRHAEFHERYGEGFKLTAMK</sequence>
<keyword evidence="5" id="KW-1185">Reference proteome</keyword>
<dbReference type="STRING" id="413071.G9MF70"/>
<evidence type="ECO:0000259" key="3">
    <source>
        <dbReference type="Pfam" id="PF17111"/>
    </source>
</evidence>
<dbReference type="Pfam" id="PF17111">
    <property type="entry name" value="PigL_N"/>
    <property type="match status" value="1"/>
</dbReference>
<feature type="compositionally biased region" description="Low complexity" evidence="2">
    <location>
        <begin position="385"/>
        <end position="401"/>
    </location>
</feature>
<dbReference type="eggNOG" id="ENOG502SICT">
    <property type="taxonomic scope" value="Eukaryota"/>
</dbReference>
<comment type="caution">
    <text evidence="4">The sequence shown here is derived from an EMBL/GenBank/DDBJ whole genome shotgun (WGS) entry which is preliminary data.</text>
</comment>
<dbReference type="RefSeq" id="XP_013961252.1">
    <property type="nucleotide sequence ID" value="XM_014105777.1"/>
</dbReference>
<protein>
    <recommendedName>
        <fullName evidence="3">Azaphilone pigments biosynthesis cluster protein L N-terminal domain-containing protein</fullName>
    </recommendedName>
</protein>
<dbReference type="GeneID" id="25790612"/>
<name>G9MF70_HYPVG</name>
<evidence type="ECO:0000256" key="2">
    <source>
        <dbReference type="SAM" id="MobiDB-lite"/>
    </source>
</evidence>
<gene>
    <name evidence="4" type="ORF">TRIVIDRAFT_211341</name>
</gene>